<feature type="domain" description="Ig-like" evidence="2">
    <location>
        <begin position="628"/>
        <end position="716"/>
    </location>
</feature>
<feature type="domain" description="Ig-like" evidence="2">
    <location>
        <begin position="724"/>
        <end position="812"/>
    </location>
</feature>
<feature type="domain" description="Ig-like" evidence="2">
    <location>
        <begin position="1"/>
        <end position="82"/>
    </location>
</feature>
<sequence length="2162" mass="237730">ENIEIPDGNPVRFEVHVEGKPTPVVEWLKGSKLVKAAPRVEVQANQNFHTLVITNCRDDDSGTYTCKAQNKFGTATCEATLVVAEDTVPPRFTKKLYDSTADAGNTVEFSVKYIGSPEPKVKWFLDDEEVSEDDEGMDIETEPGSSLLVLEDIGPNDSGQYKCIITNIAGKAVTSAQLRVVEEVVKTTRAKIPDVTDLAPPAEIEPSGKPPAFIKKLSTLHVNEGDNVSLEVIVDGSPKPTLQWFVENELVEEDKNTRIIQEGNKHSLVIDRAVLDDEAEYKCVAENSLGRVECLAELLVDEIASKPEFVQPLNPLEVEEQSDATFEIQVQGSPEPDVTWLMNDVPITAGGRYEEAKADDLHRLIIHNAIPEDSGEVKCQAVNDAGKVESVAPLHVKPLFVEEPSVAPSFLKKPDSARLVEGGSASFEVKVDGLPTPTVIWYTEQEEEIPERGHIRCLPDGTLVIENAELDDEGIYRCVASNKAGEVSCKVEVFVASINEVVEEVPVFQNLTLENEIPLDGLSVREKIKKPSFLEVLRDLEVSENSDVRLEVRIQGTEPDIDWYRNGVPIEETSRVEFVDNEERGSYACLIYGITPEDQGTYRCTAANEAGEATCEGKVTVKENIIPPKFLQRLENRKVVEGSDVDLEVEVSGRPKPTLKWLKDGEDVAPDNHLQFDMDGRIHTLSITRSRIADSGKYSCVASNSGGRDTCAATLEVEKEMHAPEFLVRPEGAQIVEGGQARLEAIVSGLPEPEIEWFKDGKLIRDSHHFKLEFDGNRSVLTIKDAKQTDDGEFTCTATNEVGRVSHAVELIVEEAVVAPEFVKKMTSIELCEGDLARFGVRVSGTPQPGVQWFKNDNSLDGDERYEFLSDDDMHSLELSNCLLSDGGVYRCTASNEAGQASCVGELTVTEKPIPPVFTDEPTFPKEVGEGGDIVLQSTVSGKPVPTVEWVKDNSKVEDSSRFNIKAKDGKHTLTIAGAGPDDSGVYKCVASNPAGTSTRTYNVNIEAAKPQGCAPEFVKTLQSSTAVENSPVTLECEVIGSPEISVEWRKDDARLRQTTRVRTEFDGKVCRLIIFRAELDDEADYQCLAKNDFGVASTECELLVEEENSVPFFKQKAESQTISEGQSVTFSVIVAGNPPPEVNWLKDGEVIEDNERFVIKEDVEHGKFSLILEQTAFKDAGTYKCVAFNEAGEASCKTSLQERQVPQFIALPEGCSPFDVNPDGDVKLQVRVSGRPLPEVNWFKNDEPLQVSDSLTLHSDGDRHTLSIQGPTPKDKGVYKCVASNDAGTATRSFDVNIEGNPDWVMPSFQDHLASAFQISDDGDVTMEVKVAGNPFPEIEWTRDGEPIKESDRIHVLRKIDDIYSLVIRGAGPKDEGEYTCTATNSAGKTMRTFTLNVDDTTSKHVAPVEEAVAPPRVMELPERRASFHISYEGDVKLQVKFSGEPEIEWSKDGKPVHNSSHIQLQSKEGVHTLLIKGATPDDKGLYKCTATNKAGMAWKTFTVEFEGKGEKPVKVGSELKRPAFVEDKSVVPFEITKEGDVQLKARVEGKPHPEVEWDKDDVPLQESERIIITSKDDMHMLLIKRPTIDDKGTYKLTATNEAGVGTRAFNVEIAGAKKASLVPEIIKPLEDVEVLQRQPIILECHVAGATDAQVRWFHDDDLIADSERISTSFDGRVCILSIEVSTLDDEGDYICQVENDQGIVSTASEVLVEEGMALPVIKEKMRNVNLKEGENACFDVRVVGNPEPVVEWFKDGTQLEDEDRVMIIDDVDDNEPELFSLVIEKCLPSDAGEYECLAMNEAGKASCAAHLMVTPISDSDVAEIPLEFAEGDDVLLKALMSADSPEVNWLRDDEPIKQSNSVDGVRPEVIAEATPVEVTEGDVAKLSCKVSGNPRPIVTWLQDGEPVETDNRVVSEIDGNVNSLCFRSTVLDDEGEYQCKAQNDCGSSVCTLELLINEIDVSEPQAKPEFLEKMVDLDVFEGDSPTFSVRVKGNPQPEVEWLSSVKEITTGGRFIVESTDDSHSFTINDCELKDKGRYKCVASNVEGKAVCSASLTVKERLIAPEFQVPACDVQLEIDEGSDDTLQAEVIGKPKPSVKWYKDDKPISRTSSKYKTGVQGNKHELVIFGAKPDDSGTYQCKATSPAGIATRNFNVNIKGKL</sequence>
<dbReference type="InterPro" id="IPR013783">
    <property type="entry name" value="Ig-like_fold"/>
</dbReference>
<feature type="domain" description="Ig-like" evidence="2">
    <location>
        <begin position="2066"/>
        <end position="2157"/>
    </location>
</feature>
<feature type="domain" description="Ig-like" evidence="2">
    <location>
        <begin position="1721"/>
        <end position="1816"/>
    </location>
</feature>
<feature type="domain" description="Ig-like" evidence="2">
    <location>
        <begin position="1016"/>
        <end position="1104"/>
    </location>
</feature>
<dbReference type="Proteomes" id="UP001159405">
    <property type="component" value="Unassembled WGS sequence"/>
</dbReference>
<feature type="domain" description="Ig-like" evidence="2">
    <location>
        <begin position="307"/>
        <end position="395"/>
    </location>
</feature>
<dbReference type="InterPro" id="IPR003598">
    <property type="entry name" value="Ig_sub2"/>
</dbReference>
<evidence type="ECO:0000313" key="4">
    <source>
        <dbReference type="Proteomes" id="UP001159405"/>
    </source>
</evidence>
<dbReference type="Pfam" id="PF07679">
    <property type="entry name" value="I-set"/>
    <property type="match status" value="21"/>
</dbReference>
<dbReference type="InterPro" id="IPR013098">
    <property type="entry name" value="Ig_I-set"/>
</dbReference>
<feature type="domain" description="Ig-like" evidence="2">
    <location>
        <begin position="90"/>
        <end position="181"/>
    </location>
</feature>
<evidence type="ECO:0000259" key="2">
    <source>
        <dbReference type="PROSITE" id="PS50835"/>
    </source>
</evidence>
<feature type="domain" description="Ig-like" evidence="2">
    <location>
        <begin position="1112"/>
        <end position="1202"/>
    </location>
</feature>
<feature type="domain" description="Ig-like" evidence="2">
    <location>
        <begin position="1970"/>
        <end position="2058"/>
    </location>
</feature>
<gene>
    <name evidence="3" type="ORF">PLOB_00013960</name>
</gene>
<feature type="non-terminal residue" evidence="3">
    <location>
        <position position="1"/>
    </location>
</feature>
<dbReference type="CDD" id="cd00096">
    <property type="entry name" value="Ig"/>
    <property type="match status" value="1"/>
</dbReference>
<dbReference type="Gene3D" id="2.60.40.10">
    <property type="entry name" value="Immunoglobulins"/>
    <property type="match status" value="21"/>
</dbReference>
<feature type="domain" description="Ig-like" evidence="2">
    <location>
        <begin position="1625"/>
        <end position="1713"/>
    </location>
</feature>
<dbReference type="PROSITE" id="PS50835">
    <property type="entry name" value="IG_LIKE"/>
    <property type="match status" value="21"/>
</dbReference>
<evidence type="ECO:0000313" key="3">
    <source>
        <dbReference type="EMBL" id="CAH3173174.1"/>
    </source>
</evidence>
<feature type="domain" description="Ig-like" evidence="2">
    <location>
        <begin position="1308"/>
        <end position="1398"/>
    </location>
</feature>
<feature type="domain" description="Ig-like" evidence="2">
    <location>
        <begin position="1524"/>
        <end position="1614"/>
    </location>
</feature>
<evidence type="ECO:0000256" key="1">
    <source>
        <dbReference type="ARBA" id="ARBA00023157"/>
    </source>
</evidence>
<dbReference type="SUPFAM" id="SSF48726">
    <property type="entry name" value="Immunoglobulin"/>
    <property type="match status" value="21"/>
</dbReference>
<dbReference type="InterPro" id="IPR003599">
    <property type="entry name" value="Ig_sub"/>
</dbReference>
<dbReference type="SMART" id="SM00408">
    <property type="entry name" value="IGc2"/>
    <property type="match status" value="21"/>
</dbReference>
<feature type="domain" description="Ig-like" evidence="2">
    <location>
        <begin position="1417"/>
        <end position="1506"/>
    </location>
</feature>
<dbReference type="InterPro" id="IPR007110">
    <property type="entry name" value="Ig-like_dom"/>
</dbReference>
<feature type="domain" description="Ig-like" evidence="2">
    <location>
        <begin position="531"/>
        <end position="620"/>
    </location>
</feature>
<dbReference type="EMBL" id="CALNXK010000179">
    <property type="protein sequence ID" value="CAH3173174.1"/>
    <property type="molecule type" value="Genomic_DNA"/>
</dbReference>
<feature type="domain" description="Ig-like" evidence="2">
    <location>
        <begin position="916"/>
        <end position="1005"/>
    </location>
</feature>
<feature type="domain" description="Ig-like" evidence="2">
    <location>
        <begin position="820"/>
        <end position="910"/>
    </location>
</feature>
<proteinExistence type="predicted"/>
<keyword evidence="1" id="KW-1015">Disulfide bond</keyword>
<name>A0ABN8R1X3_9CNID</name>
<comment type="caution">
    <text evidence="3">The sequence shown here is derived from an EMBL/GenBank/DDBJ whole genome shotgun (WGS) entry which is preliminary data.</text>
</comment>
<dbReference type="PANTHER" id="PTHR47633:SF3">
    <property type="entry name" value="STRIATED MUSCLE PREFERENTIALLY EXPRESSED PROTEIN KINASE"/>
    <property type="match status" value="1"/>
</dbReference>
<feature type="domain" description="Ig-like" evidence="2">
    <location>
        <begin position="1207"/>
        <end position="1298"/>
    </location>
</feature>
<reference evidence="3 4" key="1">
    <citation type="submission" date="2022-05" db="EMBL/GenBank/DDBJ databases">
        <authorList>
            <consortium name="Genoscope - CEA"/>
            <person name="William W."/>
        </authorList>
    </citation>
    <scope>NUCLEOTIDE SEQUENCE [LARGE SCALE GENOMIC DNA]</scope>
</reference>
<organism evidence="3 4">
    <name type="scientific">Porites lobata</name>
    <dbReference type="NCBI Taxonomy" id="104759"/>
    <lineage>
        <taxon>Eukaryota</taxon>
        <taxon>Metazoa</taxon>
        <taxon>Cnidaria</taxon>
        <taxon>Anthozoa</taxon>
        <taxon>Hexacorallia</taxon>
        <taxon>Scleractinia</taxon>
        <taxon>Fungiina</taxon>
        <taxon>Poritidae</taxon>
        <taxon>Porites</taxon>
    </lineage>
</organism>
<feature type="domain" description="Ig-like" evidence="2">
    <location>
        <begin position="1869"/>
        <end position="1959"/>
    </location>
</feature>
<dbReference type="InterPro" id="IPR036179">
    <property type="entry name" value="Ig-like_dom_sf"/>
</dbReference>
<feature type="domain" description="Ig-like" evidence="2">
    <location>
        <begin position="211"/>
        <end position="288"/>
    </location>
</feature>
<keyword evidence="4" id="KW-1185">Reference proteome</keyword>
<protein>
    <recommendedName>
        <fullName evidence="2">Ig-like domain-containing protein</fullName>
    </recommendedName>
</protein>
<dbReference type="PANTHER" id="PTHR47633">
    <property type="entry name" value="IMMUNOGLOBULIN"/>
    <property type="match status" value="1"/>
</dbReference>
<accession>A0ABN8R1X3</accession>
<feature type="domain" description="Ig-like" evidence="2">
    <location>
        <begin position="408"/>
        <end position="488"/>
    </location>
</feature>
<dbReference type="SMART" id="SM00409">
    <property type="entry name" value="IG"/>
    <property type="match status" value="21"/>
</dbReference>